<dbReference type="OMA" id="RIMADWE"/>
<keyword evidence="1" id="KW-0732">Signal</keyword>
<dbReference type="OrthoDB" id="6508468at2759"/>
<dbReference type="RefSeq" id="XP_027193977.1">
    <property type="nucleotide sequence ID" value="XM_027338176.1"/>
</dbReference>
<reference evidence="3" key="1">
    <citation type="submission" date="2025-08" db="UniProtKB">
        <authorList>
            <consortium name="RefSeq"/>
        </authorList>
    </citation>
    <scope>IDENTIFICATION</scope>
    <source>
        <strain evidence="3">Airmid</strain>
    </source>
</reference>
<evidence type="ECO:0000313" key="3">
    <source>
        <dbReference type="RefSeq" id="XP_027193977.1"/>
    </source>
</evidence>
<protein>
    <submittedName>
        <fullName evidence="3">Uncharacterized protein LOC113788711</fullName>
    </submittedName>
</protein>
<dbReference type="KEGG" id="dpte:113788711"/>
<proteinExistence type="predicted"/>
<evidence type="ECO:0000256" key="1">
    <source>
        <dbReference type="SAM" id="SignalP"/>
    </source>
</evidence>
<keyword evidence="2" id="KW-1185">Reference proteome</keyword>
<feature type="signal peptide" evidence="1">
    <location>
        <begin position="1"/>
        <end position="23"/>
    </location>
</feature>
<accession>A0A6P6XKQ4</accession>
<evidence type="ECO:0000313" key="2">
    <source>
        <dbReference type="Proteomes" id="UP000515146"/>
    </source>
</evidence>
<dbReference type="AlphaFoldDB" id="A0A6P6XKQ4"/>
<sequence length="159" mass="19040">MNPCFSILFFITISNLFVMIFSAQNIDIASTRQFLSSDNTAKIEEMQQNGSKLRKRICELDENEARTFNDKMNECNRLNYVYQIEELFKRCRELKSEALNYLEFERQECLYEECHLKVMESSEYKRIMADWEKLSPMERLNRDHQRFKCAVEALEINSS</sequence>
<organism evidence="2 3">
    <name type="scientific">Dermatophagoides pteronyssinus</name>
    <name type="common">European house dust mite</name>
    <dbReference type="NCBI Taxonomy" id="6956"/>
    <lineage>
        <taxon>Eukaryota</taxon>
        <taxon>Metazoa</taxon>
        <taxon>Ecdysozoa</taxon>
        <taxon>Arthropoda</taxon>
        <taxon>Chelicerata</taxon>
        <taxon>Arachnida</taxon>
        <taxon>Acari</taxon>
        <taxon>Acariformes</taxon>
        <taxon>Sarcoptiformes</taxon>
        <taxon>Astigmata</taxon>
        <taxon>Psoroptidia</taxon>
        <taxon>Analgoidea</taxon>
        <taxon>Pyroglyphidae</taxon>
        <taxon>Dermatophagoidinae</taxon>
        <taxon>Dermatophagoides</taxon>
    </lineage>
</organism>
<name>A0A6P6XKQ4_DERPT</name>
<gene>
    <name evidence="3" type="primary">LOC113788711</name>
</gene>
<dbReference type="Proteomes" id="UP000515146">
    <property type="component" value="Unplaced"/>
</dbReference>
<dbReference type="InParanoid" id="A0A6P6XKQ4"/>
<feature type="chain" id="PRO_5028324924" evidence="1">
    <location>
        <begin position="24"/>
        <end position="159"/>
    </location>
</feature>